<evidence type="ECO:0000313" key="3">
    <source>
        <dbReference type="EMBL" id="JAT40968.1"/>
    </source>
</evidence>
<organism evidence="3">
    <name type="scientific">Anthurium amnicola</name>
    <dbReference type="NCBI Taxonomy" id="1678845"/>
    <lineage>
        <taxon>Eukaryota</taxon>
        <taxon>Viridiplantae</taxon>
        <taxon>Streptophyta</taxon>
        <taxon>Embryophyta</taxon>
        <taxon>Tracheophyta</taxon>
        <taxon>Spermatophyta</taxon>
        <taxon>Magnoliopsida</taxon>
        <taxon>Liliopsida</taxon>
        <taxon>Araceae</taxon>
        <taxon>Pothoideae</taxon>
        <taxon>Potheae</taxon>
        <taxon>Anthurium</taxon>
    </lineage>
</organism>
<keyword evidence="1" id="KW-0175">Coiled coil</keyword>
<dbReference type="AlphaFoldDB" id="A0A1D1XEX7"/>
<feature type="coiled-coil region" evidence="1">
    <location>
        <begin position="191"/>
        <end position="247"/>
    </location>
</feature>
<feature type="region of interest" description="Disordered" evidence="2">
    <location>
        <begin position="129"/>
        <end position="158"/>
    </location>
</feature>
<reference evidence="3" key="1">
    <citation type="submission" date="2015-07" db="EMBL/GenBank/DDBJ databases">
        <title>Transcriptome Assembly of Anthurium amnicola.</title>
        <authorList>
            <person name="Suzuki J."/>
        </authorList>
    </citation>
    <scope>NUCLEOTIDE SEQUENCE</scope>
</reference>
<accession>A0A1D1XEX7</accession>
<name>A0A1D1XEX7_9ARAE</name>
<feature type="non-terminal residue" evidence="3">
    <location>
        <position position="1"/>
    </location>
</feature>
<gene>
    <name evidence="3" type="primary">epi-1_4</name>
    <name evidence="3" type="ORF">g.29554</name>
</gene>
<proteinExistence type="predicted"/>
<feature type="compositionally biased region" description="Basic and acidic residues" evidence="2">
    <location>
        <begin position="135"/>
        <end position="150"/>
    </location>
</feature>
<protein>
    <submittedName>
        <fullName evidence="3">Laminin-like protein epi-1</fullName>
    </submittedName>
</protein>
<sequence length="266" mass="31183">INYLKPFLSLNSFFFLRKTSLYQIFFLFIKKKKEKKMPRDPMRWESSELIGVLNFLLNNFEDWNSNHLNACIKAIEATNSKRDAKSIYNKVYSLIKAMEEFLTTGKKASTSNIIWEDTTIHDLVRRMYNKSKERKKQEEKNQQTRNRSSDGDTEMTDAIDVGQVIAESSTSRTKRRVSQMPFSTDVINALYDEKIRQIEQLRSKLTKTVEATNSEFLKLNAQVPYSIDVVKNTCDEKVKKIDQLRKELIETIELANSKYEKLKSFN</sequence>
<evidence type="ECO:0000256" key="2">
    <source>
        <dbReference type="SAM" id="MobiDB-lite"/>
    </source>
</evidence>
<dbReference type="EMBL" id="GDJX01026968">
    <property type="protein sequence ID" value="JAT40968.1"/>
    <property type="molecule type" value="Transcribed_RNA"/>
</dbReference>
<evidence type="ECO:0000256" key="1">
    <source>
        <dbReference type="SAM" id="Coils"/>
    </source>
</evidence>